<name>A0A7G9QUY0_9GAMM</name>
<evidence type="ECO:0000256" key="1">
    <source>
        <dbReference type="ARBA" id="ARBA00004496"/>
    </source>
</evidence>
<evidence type="ECO:0000256" key="4">
    <source>
        <dbReference type="ARBA" id="ARBA00022741"/>
    </source>
</evidence>
<evidence type="ECO:0000256" key="6">
    <source>
        <dbReference type="ARBA" id="ARBA00039970"/>
    </source>
</evidence>
<comment type="similarity">
    <text evidence="2">Belongs to the PhoH family.</text>
</comment>
<evidence type="ECO:0000256" key="3">
    <source>
        <dbReference type="ARBA" id="ARBA00022490"/>
    </source>
</evidence>
<protein>
    <recommendedName>
        <fullName evidence="6">PhoH-like protein</fullName>
    </recommendedName>
</protein>
<evidence type="ECO:0000256" key="2">
    <source>
        <dbReference type="ARBA" id="ARBA00010393"/>
    </source>
</evidence>
<dbReference type="FunFam" id="3.40.50.300:FF:000013">
    <property type="entry name" value="PhoH family ATPase"/>
    <property type="match status" value="1"/>
</dbReference>
<dbReference type="KEGG" id="tbv:H9L17_03085"/>
<keyword evidence="3" id="KW-0963">Cytoplasm</keyword>
<evidence type="ECO:0000313" key="8">
    <source>
        <dbReference type="EMBL" id="QNN47155.1"/>
    </source>
</evidence>
<evidence type="ECO:0000259" key="7">
    <source>
        <dbReference type="Pfam" id="PF02562"/>
    </source>
</evidence>
<dbReference type="SUPFAM" id="SSF52540">
    <property type="entry name" value="P-loop containing nucleoside triphosphate hydrolases"/>
    <property type="match status" value="1"/>
</dbReference>
<dbReference type="GO" id="GO:0005829">
    <property type="term" value="C:cytosol"/>
    <property type="evidence" value="ECO:0007669"/>
    <property type="project" value="TreeGrafter"/>
</dbReference>
<dbReference type="Gene3D" id="3.40.50.300">
    <property type="entry name" value="P-loop containing nucleotide triphosphate hydrolases"/>
    <property type="match status" value="1"/>
</dbReference>
<organism evidence="8 9">
    <name type="scientific">Thermomonas brevis</name>
    <dbReference type="NCBI Taxonomy" id="215691"/>
    <lineage>
        <taxon>Bacteria</taxon>
        <taxon>Pseudomonadati</taxon>
        <taxon>Pseudomonadota</taxon>
        <taxon>Gammaproteobacteria</taxon>
        <taxon>Lysobacterales</taxon>
        <taxon>Lysobacteraceae</taxon>
        <taxon>Thermomonas</taxon>
    </lineage>
</organism>
<dbReference type="EMBL" id="CP060711">
    <property type="protein sequence ID" value="QNN47155.1"/>
    <property type="molecule type" value="Genomic_DNA"/>
</dbReference>
<dbReference type="Proteomes" id="UP000515977">
    <property type="component" value="Chromosome"/>
</dbReference>
<dbReference type="InterPro" id="IPR003714">
    <property type="entry name" value="PhoH"/>
</dbReference>
<dbReference type="Pfam" id="PF02562">
    <property type="entry name" value="PhoH"/>
    <property type="match status" value="1"/>
</dbReference>
<dbReference type="AlphaFoldDB" id="A0A7G9QUY0"/>
<keyword evidence="5" id="KW-0067">ATP-binding</keyword>
<keyword evidence="9" id="KW-1185">Reference proteome</keyword>
<reference evidence="8 9" key="1">
    <citation type="submission" date="2020-08" db="EMBL/GenBank/DDBJ databases">
        <title>Genome sequence of Thermomonas brevis KACC 16975T.</title>
        <authorList>
            <person name="Hyun D.-W."/>
            <person name="Bae J.-W."/>
        </authorList>
    </citation>
    <scope>NUCLEOTIDE SEQUENCE [LARGE SCALE GENOMIC DNA]</scope>
    <source>
        <strain evidence="8 9">KACC 16975</strain>
    </source>
</reference>
<accession>A0A7G9QUY0</accession>
<gene>
    <name evidence="8" type="ORF">H9L17_03085</name>
</gene>
<dbReference type="InterPro" id="IPR051451">
    <property type="entry name" value="PhoH2-like"/>
</dbReference>
<dbReference type="InterPro" id="IPR027417">
    <property type="entry name" value="P-loop_NTPase"/>
</dbReference>
<comment type="subcellular location">
    <subcellularLocation>
        <location evidence="1">Cytoplasm</location>
    </subcellularLocation>
</comment>
<keyword evidence="4" id="KW-0547">Nucleotide-binding</keyword>
<dbReference type="PANTHER" id="PTHR30473">
    <property type="entry name" value="PROTEIN PHOH"/>
    <property type="match status" value="1"/>
</dbReference>
<dbReference type="RefSeq" id="WP_187570902.1">
    <property type="nucleotide sequence ID" value="NZ_CP060711.1"/>
</dbReference>
<feature type="domain" description="PhoH-like protein" evidence="7">
    <location>
        <begin position="114"/>
        <end position="317"/>
    </location>
</feature>
<dbReference type="GO" id="GO:0005524">
    <property type="term" value="F:ATP binding"/>
    <property type="evidence" value="ECO:0007669"/>
    <property type="project" value="UniProtKB-KW"/>
</dbReference>
<sequence>MPIQRDFTLDPADTERLANLAGPFDAHLRLIELRLGVEIANRGNVFRVSGDDEHAVAQAERFLRQLHDDAADEALDEHAIHLRLGAFAGDEPAPVAVGDYAPQDVAVRVKRGTLRGRGDNQRKYLHAIATHDINFGVGPAGTGKTFLAVAMAVDALNQSRVQRVILVRPAVEAGEKLGFLPGDLTQKVDPYLRPLYDALYEMLGVEKVARLLERNVIEIAPLAYMRGRTLNDAFVILDEAQNTSIEQMKMFLTRLGFGSTAVITGDLTQIDLPKHQKSGLKDAVEVLRGVEGVSFTFFEARDVVRHPLVARIVNAYEARDAANGQA</sequence>
<dbReference type="PANTHER" id="PTHR30473:SF1">
    <property type="entry name" value="PHOH-LIKE PROTEIN"/>
    <property type="match status" value="1"/>
</dbReference>
<proteinExistence type="inferred from homology"/>
<evidence type="ECO:0000313" key="9">
    <source>
        <dbReference type="Proteomes" id="UP000515977"/>
    </source>
</evidence>
<evidence type="ECO:0000256" key="5">
    <source>
        <dbReference type="ARBA" id="ARBA00022840"/>
    </source>
</evidence>